<dbReference type="EMBL" id="JACVVK020000067">
    <property type="protein sequence ID" value="KAK7496404.1"/>
    <property type="molecule type" value="Genomic_DNA"/>
</dbReference>
<dbReference type="Proteomes" id="UP001519460">
    <property type="component" value="Unassembled WGS sequence"/>
</dbReference>
<evidence type="ECO:0000256" key="1">
    <source>
        <dbReference type="ARBA" id="ARBA00022729"/>
    </source>
</evidence>
<evidence type="ECO:0000259" key="3">
    <source>
        <dbReference type="SMART" id="SM00737"/>
    </source>
</evidence>
<dbReference type="PANTHER" id="PTHR17357:SF0">
    <property type="entry name" value="GANGLIOSIDE GM2 ACTIVATOR"/>
    <property type="match status" value="1"/>
</dbReference>
<keyword evidence="5" id="KW-1185">Reference proteome</keyword>
<dbReference type="InterPro" id="IPR028996">
    <property type="entry name" value="GM2-AP"/>
</dbReference>
<reference evidence="4 5" key="1">
    <citation type="journal article" date="2023" name="Sci. Data">
        <title>Genome assembly of the Korean intertidal mud-creeper Batillaria attramentaria.</title>
        <authorList>
            <person name="Patra A.K."/>
            <person name="Ho P.T."/>
            <person name="Jun S."/>
            <person name="Lee S.J."/>
            <person name="Kim Y."/>
            <person name="Won Y.J."/>
        </authorList>
    </citation>
    <scope>NUCLEOTIDE SEQUENCE [LARGE SCALE GENOMIC DNA]</scope>
    <source>
        <strain evidence="4">Wonlab-2016</strain>
    </source>
</reference>
<organism evidence="4 5">
    <name type="scientific">Batillaria attramentaria</name>
    <dbReference type="NCBI Taxonomy" id="370345"/>
    <lineage>
        <taxon>Eukaryota</taxon>
        <taxon>Metazoa</taxon>
        <taxon>Spiralia</taxon>
        <taxon>Lophotrochozoa</taxon>
        <taxon>Mollusca</taxon>
        <taxon>Gastropoda</taxon>
        <taxon>Caenogastropoda</taxon>
        <taxon>Sorbeoconcha</taxon>
        <taxon>Cerithioidea</taxon>
        <taxon>Batillariidae</taxon>
        <taxon>Batillaria</taxon>
    </lineage>
</organism>
<protein>
    <recommendedName>
        <fullName evidence="3">MD-2-related lipid-recognition domain-containing protein</fullName>
    </recommendedName>
</protein>
<dbReference type="SUPFAM" id="SSF63707">
    <property type="entry name" value="Ganglioside M2 (gm2) activator"/>
    <property type="match status" value="1"/>
</dbReference>
<gene>
    <name evidence="4" type="ORF">BaRGS_00012326</name>
</gene>
<dbReference type="PANTHER" id="PTHR17357">
    <property type="entry name" value="GM2 GANGLIOSIDE ACTIVATOR PROTEIN"/>
    <property type="match status" value="1"/>
</dbReference>
<dbReference type="Pfam" id="PF02221">
    <property type="entry name" value="E1_DerP2_DerF2"/>
    <property type="match status" value="1"/>
</dbReference>
<dbReference type="Gene3D" id="2.70.220.10">
    <property type="entry name" value="Ganglioside GM2 activator"/>
    <property type="match status" value="1"/>
</dbReference>
<proteinExistence type="predicted"/>
<keyword evidence="1 2" id="KW-0732">Signal</keyword>
<dbReference type="SMART" id="SM00737">
    <property type="entry name" value="ML"/>
    <property type="match status" value="1"/>
</dbReference>
<accession>A0ABD0LB97</accession>
<feature type="chain" id="PRO_5044757653" description="MD-2-related lipid-recognition domain-containing protein" evidence="2">
    <location>
        <begin position="17"/>
        <end position="259"/>
    </location>
</feature>
<comment type="caution">
    <text evidence="4">The sequence shown here is derived from an EMBL/GenBank/DDBJ whole genome shotgun (WGS) entry which is preliminary data.</text>
</comment>
<feature type="signal peptide" evidence="2">
    <location>
        <begin position="1"/>
        <end position="16"/>
    </location>
</feature>
<name>A0ABD0LB97_9CAEN</name>
<evidence type="ECO:0000256" key="2">
    <source>
        <dbReference type="SAM" id="SignalP"/>
    </source>
</evidence>
<dbReference type="InterPro" id="IPR036846">
    <property type="entry name" value="GM2-AP_sf"/>
</dbReference>
<sequence length="259" mass="27623">MLSKVLLFALLGTTSASFLGTLKDEAKKFLPASSVERFSIDLPGQERNAVPPVREAARGLMTKLQSALLIHGAPLGSFKAGDVLSHFGYPQHRIPSSGRRLKLGSYSIANCSSPSPDKAKFVVRSLSITPDPVELPGTLTFSFDIDVLMDIASAEVNVDMKLTKGSTTVDVPCLGGQIGSCDYKDICSLLSQVQSCPPEFDAAKIPCKCPFPKGSYKLPEISVEIDAEVFVSGDYNVTAKSTSGGDFLGCYVINFSISD</sequence>
<dbReference type="InterPro" id="IPR003172">
    <property type="entry name" value="ML_dom"/>
</dbReference>
<dbReference type="AlphaFoldDB" id="A0ABD0LB97"/>
<feature type="domain" description="MD-2-related lipid-recognition" evidence="3">
    <location>
        <begin position="108"/>
        <end position="255"/>
    </location>
</feature>
<evidence type="ECO:0000313" key="4">
    <source>
        <dbReference type="EMBL" id="KAK7496404.1"/>
    </source>
</evidence>
<evidence type="ECO:0000313" key="5">
    <source>
        <dbReference type="Proteomes" id="UP001519460"/>
    </source>
</evidence>